<dbReference type="InterPro" id="IPR000182">
    <property type="entry name" value="GNAT_dom"/>
</dbReference>
<organism evidence="2 4">
    <name type="scientific">Rothia kristinae</name>
    <dbReference type="NCBI Taxonomy" id="37923"/>
    <lineage>
        <taxon>Bacteria</taxon>
        <taxon>Bacillati</taxon>
        <taxon>Actinomycetota</taxon>
        <taxon>Actinomycetes</taxon>
        <taxon>Micrococcales</taxon>
        <taxon>Micrococcaceae</taxon>
        <taxon>Rothia</taxon>
    </lineage>
</organism>
<dbReference type="Pfam" id="PF00583">
    <property type="entry name" value="Acetyltransf_1"/>
    <property type="match status" value="1"/>
</dbReference>
<proteinExistence type="predicted"/>
<dbReference type="InterPro" id="IPR016181">
    <property type="entry name" value="Acyl_CoA_acyltransferase"/>
</dbReference>
<dbReference type="Proteomes" id="UP000594975">
    <property type="component" value="Chromosome"/>
</dbReference>
<evidence type="ECO:0000313" key="4">
    <source>
        <dbReference type="Proteomes" id="UP000053171"/>
    </source>
</evidence>
<keyword evidence="3" id="KW-0808">Transferase</keyword>
<dbReference type="PROSITE" id="PS51186">
    <property type="entry name" value="GNAT"/>
    <property type="match status" value="1"/>
</dbReference>
<protein>
    <submittedName>
        <fullName evidence="3">GNAT family N-acetyltransferase</fullName>
    </submittedName>
</protein>
<dbReference type="GO" id="GO:0016747">
    <property type="term" value="F:acyltransferase activity, transferring groups other than amino-acyl groups"/>
    <property type="evidence" value="ECO:0007669"/>
    <property type="project" value="InterPro"/>
</dbReference>
<evidence type="ECO:0000313" key="2">
    <source>
        <dbReference type="EMBL" id="OAX52966.1"/>
    </source>
</evidence>
<dbReference type="GeneID" id="61263141"/>
<keyword evidence="4" id="KW-1185">Reference proteome</keyword>
<dbReference type="AlphaFoldDB" id="A0A199NW68"/>
<dbReference type="STRING" id="37923.BK826_03755"/>
<feature type="domain" description="N-acetyltransferase" evidence="1">
    <location>
        <begin position="4"/>
        <end position="151"/>
    </location>
</feature>
<evidence type="ECO:0000259" key="1">
    <source>
        <dbReference type="PROSITE" id="PS51186"/>
    </source>
</evidence>
<gene>
    <name evidence="2" type="ORF">AN277_0201000</name>
    <name evidence="3" type="ORF">I6G21_07065</name>
</gene>
<dbReference type="SUPFAM" id="SSF55729">
    <property type="entry name" value="Acyl-CoA N-acyltransferases (Nat)"/>
    <property type="match status" value="1"/>
</dbReference>
<dbReference type="EMBL" id="CP065738">
    <property type="protein sequence ID" value="QPT53063.1"/>
    <property type="molecule type" value="Genomic_DNA"/>
</dbReference>
<dbReference type="EMBL" id="LJBJ02000001">
    <property type="protein sequence ID" value="OAX52966.1"/>
    <property type="molecule type" value="Genomic_DNA"/>
</dbReference>
<evidence type="ECO:0000313" key="5">
    <source>
        <dbReference type="Proteomes" id="UP000594975"/>
    </source>
</evidence>
<reference evidence="3 5" key="4">
    <citation type="submission" date="2020-12" db="EMBL/GenBank/DDBJ databases">
        <title>FDA dAtabase for Regulatory Grade micrObial Sequences (FDA-ARGOS): Supporting development and validation of Infectious Disease Dx tests.</title>
        <authorList>
            <person name="Sproer C."/>
            <person name="Gronow S."/>
            <person name="Severitt S."/>
            <person name="Schroder I."/>
            <person name="Tallon L."/>
            <person name="Sadzewicz L."/>
            <person name="Zhao X."/>
            <person name="Boylan J."/>
            <person name="Ott S."/>
            <person name="Bowen H."/>
            <person name="Vavikolanu K."/>
            <person name="Mehta A."/>
            <person name="Aluvathingal J."/>
            <person name="Nadendla S."/>
            <person name="Lowell S."/>
            <person name="Myers T."/>
            <person name="Yan Y."/>
            <person name="Sichtig H."/>
        </authorList>
    </citation>
    <scope>NUCLEOTIDE SEQUENCE [LARGE SCALE GENOMIC DNA]</scope>
    <source>
        <strain evidence="3 5">FDAARGOS_864</strain>
    </source>
</reference>
<reference evidence="4" key="1">
    <citation type="submission" date="2016-04" db="EMBL/GenBank/DDBJ databases">
        <authorList>
            <person name="Waterworth S."/>
            <person name="Matcher G."/>
        </authorList>
    </citation>
    <scope>NUCLEOTIDE SEQUENCE [LARGE SCALE GENOMIC DNA]</scope>
    <source>
        <strain evidence="4">RuSp02-3</strain>
    </source>
</reference>
<sequence length="320" mass="35250">MSEYTLRPWRDGDDLELMQLWPDAENVQASVFRAKLGPDADQPWQRSVVVEHQGVPVAAGTVYETSLHSQRLWCYVEVAPDHRRAGLAARILERLREHAESAPSGVTALRTKVVPGSPGAAFAQWAGLGSIQRSRMVRVEPGALPPQPLREDEAGRPTQAVEDLATGSLELTRALWDFYVRVHQWDPPAEQSLGRVNRLFLSDEAEAFGAVVLREDVLEAEREGRKAPIAAFAISYRSLDADAPGREVSDDEATEVLLGYDPDRTGVGEDLVQLIALLVNQYPIVIEVDDAMTTLVELVDALIQRGSASVEEETLVLADR</sequence>
<reference evidence="2 4" key="3">
    <citation type="submission" date="2016-06" db="EMBL/GenBank/DDBJ databases">
        <title>Identification of putative biosynthetic pathways for the production of bioactive secondary metabolites by the marine actinomycete Kocuria kristinae RUTW2-3.</title>
        <authorList>
            <person name="Waterworth S.C."/>
            <person name="Walmsley T.A."/>
            <person name="Matongo T."/>
            <person name="Davies-Coleman M.T."/>
            <person name="Dorrington R.A."/>
        </authorList>
    </citation>
    <scope>NUCLEOTIDE SEQUENCE [LARGE SCALE GENOMIC DNA]</scope>
    <source>
        <strain evidence="4">RuSp02-3</strain>
        <strain evidence="2">RUTW2-3</strain>
    </source>
</reference>
<name>A0A199NW68_9MICC</name>
<dbReference type="RefSeq" id="WP_055684390.1">
    <property type="nucleotide sequence ID" value="NZ_CP065738.1"/>
</dbReference>
<dbReference type="Gene3D" id="3.40.630.30">
    <property type="match status" value="1"/>
</dbReference>
<dbReference type="KEGG" id="rkr:I6G21_07065"/>
<evidence type="ECO:0000313" key="3">
    <source>
        <dbReference type="EMBL" id="QPT53063.1"/>
    </source>
</evidence>
<dbReference type="CDD" id="cd04301">
    <property type="entry name" value="NAT_SF"/>
    <property type="match status" value="1"/>
</dbReference>
<reference evidence="2" key="2">
    <citation type="submission" date="2016-04" db="EMBL/GenBank/DDBJ databases">
        <authorList>
            <person name="Evans L.H."/>
            <person name="Alamgir A."/>
            <person name="Owens N."/>
            <person name="Weber N.D."/>
            <person name="Virtaneva K."/>
            <person name="Barbian K."/>
            <person name="Babar A."/>
            <person name="Rosenke K."/>
        </authorList>
    </citation>
    <scope>NUCLEOTIDE SEQUENCE [LARGE SCALE GENOMIC DNA]</scope>
    <source>
        <strain evidence="2">RUTW2-3</strain>
    </source>
</reference>
<accession>A0A199NW68</accession>
<dbReference type="Proteomes" id="UP000053171">
    <property type="component" value="Unassembled WGS sequence"/>
</dbReference>